<keyword evidence="10 16" id="KW-0675">Receptor</keyword>
<dbReference type="InterPro" id="IPR006689">
    <property type="entry name" value="Small_GTPase_ARF/SAR"/>
</dbReference>
<dbReference type="Pfam" id="PF09439">
    <property type="entry name" value="SRPRB"/>
    <property type="match status" value="1"/>
</dbReference>
<feature type="binding site" evidence="12">
    <location>
        <position position="77"/>
    </location>
    <ligand>
        <name>Mg(2+)</name>
        <dbReference type="ChEBI" id="CHEBI:18420"/>
    </ligand>
</feature>
<keyword evidence="7 13" id="KW-1133">Transmembrane helix</keyword>
<dbReference type="Gene3D" id="3.40.50.300">
    <property type="entry name" value="P-loop containing nucleotide triphosphate hydrolases"/>
    <property type="match status" value="1"/>
</dbReference>
<dbReference type="EMBL" id="LT608166">
    <property type="protein sequence ID" value="SCN63675.1"/>
    <property type="molecule type" value="Genomic_DNA"/>
</dbReference>
<protein>
    <recommendedName>
        <fullName evidence="3">Signal recognition particle receptor subunit beta</fullName>
    </recommendedName>
</protein>
<reference evidence="16" key="2">
    <citation type="submission" date="2014-05" db="EMBL/GenBank/DDBJ databases">
        <authorList>
            <person name="Aslett M.A."/>
            <person name="De Silva N."/>
        </authorList>
    </citation>
    <scope>NUCLEOTIDE SEQUENCE</scope>
    <source>
        <strain evidence="16">AS</strain>
    </source>
</reference>
<evidence type="ECO:0000256" key="2">
    <source>
        <dbReference type="ARBA" id="ARBA00005619"/>
    </source>
</evidence>
<feature type="binding site" evidence="11">
    <location>
        <position position="120"/>
    </location>
    <ligand>
        <name>GTP</name>
        <dbReference type="ChEBI" id="CHEBI:37565"/>
    </ligand>
</feature>
<dbReference type="EMBL" id="LK022891">
    <property type="protein sequence ID" value="VTZ71298.1"/>
    <property type="molecule type" value="Genomic_DNA"/>
</dbReference>
<keyword evidence="6" id="KW-0256">Endoplasmic reticulum</keyword>
<evidence type="ECO:0000313" key="14">
    <source>
        <dbReference type="EMBL" id="SCM26934.1"/>
    </source>
</evidence>
<evidence type="ECO:0000256" key="13">
    <source>
        <dbReference type="SAM" id="Phobius"/>
    </source>
</evidence>
<dbReference type="RefSeq" id="XP_744744.1">
    <property type="nucleotide sequence ID" value="XM_739651.1"/>
</dbReference>
<dbReference type="AlphaFoldDB" id="A0A077TRY9"/>
<dbReference type="GO" id="GO:0005525">
    <property type="term" value="F:GTP binding"/>
    <property type="evidence" value="ECO:0007669"/>
    <property type="project" value="UniProtKB-KW"/>
</dbReference>
<dbReference type="GO" id="GO:0005789">
    <property type="term" value="C:endoplasmic reticulum membrane"/>
    <property type="evidence" value="ECO:0007669"/>
    <property type="project" value="UniProtKB-SubCell"/>
</dbReference>
<evidence type="ECO:0000256" key="11">
    <source>
        <dbReference type="PIRSR" id="PIRSR606689-1"/>
    </source>
</evidence>
<evidence type="ECO:0000256" key="10">
    <source>
        <dbReference type="ARBA" id="ARBA00023170"/>
    </source>
</evidence>
<evidence type="ECO:0000256" key="12">
    <source>
        <dbReference type="PIRSR" id="PIRSR606689-2"/>
    </source>
</evidence>
<dbReference type="InterPro" id="IPR019009">
    <property type="entry name" value="SRP_receptor_beta_su"/>
</dbReference>
<dbReference type="PROSITE" id="PS51417">
    <property type="entry name" value="ARF"/>
    <property type="match status" value="1"/>
</dbReference>
<dbReference type="Proteomes" id="UP000507163">
    <property type="component" value="Chromosome 14"/>
</dbReference>
<reference evidence="18 19" key="3">
    <citation type="submission" date="2016-08" db="EMBL/GenBank/DDBJ databases">
        <authorList>
            <consortium name="Pathogen Informatics"/>
        </authorList>
    </citation>
    <scope>NUCLEOTIDE SEQUENCE [LARGE SCALE GENOMIC DNA]</scope>
    <source>
        <strain evidence="14 19">AJ</strain>
        <strain evidence="16">AS</strain>
        <strain evidence="15 18">CB</strain>
    </source>
</reference>
<evidence type="ECO:0000313" key="19">
    <source>
        <dbReference type="Proteomes" id="UP000507163"/>
    </source>
</evidence>
<dbReference type="PANTHER" id="PTHR11711">
    <property type="entry name" value="ADP RIBOSYLATION FACTOR-RELATED"/>
    <property type="match status" value="1"/>
</dbReference>
<name>A0A077TRY9_PLACU</name>
<gene>
    <name evidence="14" type="ORF">PCHAJ_000478700</name>
    <name evidence="16" type="ORF">PCHAS_1462200</name>
    <name evidence="15" type="ORF">PCHCB_000484100</name>
</gene>
<dbReference type="SUPFAM" id="SSF52540">
    <property type="entry name" value="P-loop containing nucleoside triphosphate hydrolases"/>
    <property type="match status" value="1"/>
</dbReference>
<feature type="binding site" evidence="11">
    <location>
        <begin position="178"/>
        <end position="181"/>
    </location>
    <ligand>
        <name>GTP</name>
        <dbReference type="ChEBI" id="CHEBI:37565"/>
    </ligand>
</feature>
<evidence type="ECO:0000256" key="7">
    <source>
        <dbReference type="ARBA" id="ARBA00022989"/>
    </source>
</evidence>
<sequence length="261" mass="30381">MENAVKILNEVIGKIKDYNKKYGINLDEFHNVLFVTSILLALLFIFYIIFILFAIFCKKSKTNKVVLLLGPCESGKTTFLFKLKTDKMCRTVPSMKENVAFVFLKNIKKSKFIQFVDFPGHPKLAFGIKKYLNVTNVIVYILDSSDRQSLKYVAENMLELFMNKEIVKRQIPIIIFCNKTDLCNSRPKKVIKEDLEREIEILKMSKYNSLEDDMNDETECFLGVNSEFFRFERAPIHVEICSASIKNNNVDEVIELIGKYY</sequence>
<reference evidence="16 17" key="1">
    <citation type="journal article" date="2014" name="BMC Biol.">
        <title>A comprehensive evaluation of rodent malaria parasite genomes and gene expression.</title>
        <authorList>
            <person name="Otto T.D."/>
            <person name="Bohme U."/>
            <person name="Jackson A.P."/>
            <person name="Hunt M."/>
            <person name="Franke-Fayard B."/>
            <person name="Hoeijmakers W.A."/>
            <person name="Religa A.A."/>
            <person name="Robertson L."/>
            <person name="Sanders M."/>
            <person name="Ogun S.A."/>
            <person name="Cunningham D."/>
            <person name="Erhart A."/>
            <person name="Billker O."/>
            <person name="Khan S.M."/>
            <person name="Stunnenberg H.G."/>
            <person name="Langhorne J."/>
            <person name="Holder A.A."/>
            <person name="Waters A.P."/>
            <person name="Newbold C.I."/>
            <person name="Pain A."/>
            <person name="Berriman M."/>
            <person name="Janse C.J."/>
        </authorList>
    </citation>
    <scope>NUCLEOTIDE SEQUENCE [LARGE SCALE GENOMIC DNA]</scope>
    <source>
        <strain evidence="16 17">AS</strain>
    </source>
</reference>
<evidence type="ECO:0000256" key="6">
    <source>
        <dbReference type="ARBA" id="ARBA00022824"/>
    </source>
</evidence>
<dbReference type="KEGG" id="pcb:PCHAS_1462200"/>
<comment type="similarity">
    <text evidence="2">Belongs to the SRP receptor beta subunit family.</text>
</comment>
<proteinExistence type="inferred from homology"/>
<dbReference type="VEuPathDB" id="PlasmoDB:PCHAS_1462200"/>
<dbReference type="GeneID" id="3497863"/>
<comment type="subcellular location">
    <subcellularLocation>
        <location evidence="1">Endoplasmic reticulum membrane</location>
        <topology evidence="1">Single-pass membrane protein</topology>
    </subcellularLocation>
</comment>
<dbReference type="GO" id="GO:0003924">
    <property type="term" value="F:GTPase activity"/>
    <property type="evidence" value="ECO:0007669"/>
    <property type="project" value="InterPro"/>
</dbReference>
<keyword evidence="17" id="KW-1185">Reference proteome</keyword>
<accession>A0A077TRY9</accession>
<dbReference type="Proteomes" id="UP000195489">
    <property type="component" value="Chromosome 14"/>
</dbReference>
<dbReference type="CDD" id="cd04105">
    <property type="entry name" value="SR_beta"/>
    <property type="match status" value="1"/>
</dbReference>
<evidence type="ECO:0000256" key="8">
    <source>
        <dbReference type="ARBA" id="ARBA00023134"/>
    </source>
</evidence>
<dbReference type="SMART" id="SM00177">
    <property type="entry name" value="ARF"/>
    <property type="match status" value="1"/>
</dbReference>
<evidence type="ECO:0000256" key="3">
    <source>
        <dbReference type="ARBA" id="ARBA00020256"/>
    </source>
</evidence>
<keyword evidence="5 11" id="KW-0547">Nucleotide-binding</keyword>
<evidence type="ECO:0000313" key="18">
    <source>
        <dbReference type="Proteomes" id="UP000195489"/>
    </source>
</evidence>
<evidence type="ECO:0000256" key="4">
    <source>
        <dbReference type="ARBA" id="ARBA00022692"/>
    </source>
</evidence>
<feature type="binding site" evidence="12">
    <location>
        <position position="94"/>
    </location>
    <ligand>
        <name>Mg(2+)</name>
        <dbReference type="ChEBI" id="CHEBI:18420"/>
    </ligand>
</feature>
<evidence type="ECO:0000313" key="16">
    <source>
        <dbReference type="EMBL" id="VTZ71298.1"/>
    </source>
</evidence>
<dbReference type="SMART" id="SM00178">
    <property type="entry name" value="SAR"/>
    <property type="match status" value="1"/>
</dbReference>
<keyword evidence="12" id="KW-0479">Metal-binding</keyword>
<evidence type="ECO:0000313" key="15">
    <source>
        <dbReference type="EMBL" id="SCN63675.1"/>
    </source>
</evidence>
<feature type="transmembrane region" description="Helical" evidence="13">
    <location>
        <begin position="32"/>
        <end position="56"/>
    </location>
</feature>
<keyword evidence="8 11" id="KW-0342">GTP-binding</keyword>
<dbReference type="InterPro" id="IPR024156">
    <property type="entry name" value="Small_GTPase_ARF"/>
</dbReference>
<dbReference type="InterPro" id="IPR027417">
    <property type="entry name" value="P-loop_NTPase"/>
</dbReference>
<evidence type="ECO:0000313" key="17">
    <source>
        <dbReference type="Proteomes" id="UP000071118"/>
    </source>
</evidence>
<dbReference type="EMBL" id="LT608180">
    <property type="protein sequence ID" value="SCM26934.1"/>
    <property type="molecule type" value="Genomic_DNA"/>
</dbReference>
<evidence type="ECO:0000256" key="1">
    <source>
        <dbReference type="ARBA" id="ARBA00004389"/>
    </source>
</evidence>
<dbReference type="GO" id="GO:0046872">
    <property type="term" value="F:metal ion binding"/>
    <property type="evidence" value="ECO:0007669"/>
    <property type="project" value="UniProtKB-KW"/>
</dbReference>
<dbReference type="Proteomes" id="UP000071118">
    <property type="component" value="Chromosome 14"/>
</dbReference>
<keyword evidence="12" id="KW-0460">Magnesium</keyword>
<keyword evidence="4 13" id="KW-0812">Transmembrane</keyword>
<keyword evidence="9 13" id="KW-0472">Membrane</keyword>
<organism evidence="14 19">
    <name type="scientific">Plasmodium chabaudi chabaudi</name>
    <dbReference type="NCBI Taxonomy" id="31271"/>
    <lineage>
        <taxon>Eukaryota</taxon>
        <taxon>Sar</taxon>
        <taxon>Alveolata</taxon>
        <taxon>Apicomplexa</taxon>
        <taxon>Aconoidasida</taxon>
        <taxon>Haemosporida</taxon>
        <taxon>Plasmodiidae</taxon>
        <taxon>Plasmodium</taxon>
        <taxon>Plasmodium (Vinckeia)</taxon>
    </lineage>
</organism>
<evidence type="ECO:0000256" key="9">
    <source>
        <dbReference type="ARBA" id="ARBA00023136"/>
    </source>
</evidence>
<feature type="binding site" evidence="11">
    <location>
        <begin position="70"/>
        <end position="77"/>
    </location>
    <ligand>
        <name>GTP</name>
        <dbReference type="ChEBI" id="CHEBI:37565"/>
    </ligand>
</feature>
<dbReference type="OrthoDB" id="41266at2759"/>
<evidence type="ECO:0000256" key="5">
    <source>
        <dbReference type="ARBA" id="ARBA00022741"/>
    </source>
</evidence>